<name>A0AA39KW14_MICHY</name>
<feature type="domain" description="TACO1/YebC-like N-terminal" evidence="3">
    <location>
        <begin position="27"/>
        <end position="96"/>
    </location>
</feature>
<dbReference type="Proteomes" id="UP001168972">
    <property type="component" value="Unassembled WGS sequence"/>
</dbReference>
<evidence type="ECO:0000313" key="5">
    <source>
        <dbReference type="Proteomes" id="UP001168972"/>
    </source>
</evidence>
<dbReference type="SUPFAM" id="SSF75625">
    <property type="entry name" value="YebC-like"/>
    <property type="match status" value="1"/>
</dbReference>
<evidence type="ECO:0000259" key="3">
    <source>
        <dbReference type="Pfam" id="PF20772"/>
    </source>
</evidence>
<dbReference type="Gene3D" id="3.30.70.980">
    <property type="match status" value="2"/>
</dbReference>
<reference evidence="4" key="1">
    <citation type="journal article" date="2023" name="bioRxiv">
        <title>Scaffold-level genome assemblies of two parasitoid biocontrol wasps reveal the parthenogenesis mechanism and an associated novel virus.</title>
        <authorList>
            <person name="Inwood S."/>
            <person name="Skelly J."/>
            <person name="Guhlin J."/>
            <person name="Harrop T."/>
            <person name="Goldson S."/>
            <person name="Dearden P."/>
        </authorList>
    </citation>
    <scope>NUCLEOTIDE SEQUENCE</scope>
    <source>
        <strain evidence="4">Lincoln</strain>
        <tissue evidence="4">Whole body</tissue>
    </source>
</reference>
<dbReference type="Pfam" id="PF01709">
    <property type="entry name" value="Transcrip_reg"/>
    <property type="match status" value="1"/>
</dbReference>
<accession>A0AA39KW14</accession>
<dbReference type="Gene3D" id="1.10.10.200">
    <property type="match status" value="1"/>
</dbReference>
<dbReference type="Pfam" id="PF20772">
    <property type="entry name" value="TACO1_YebC_N"/>
    <property type="match status" value="1"/>
</dbReference>
<dbReference type="PANTHER" id="PTHR12532:SF0">
    <property type="entry name" value="TRANSLATIONAL ACTIVATOR OF CYTOCHROME C OXIDASE 1"/>
    <property type="match status" value="1"/>
</dbReference>
<evidence type="ECO:0008006" key="6">
    <source>
        <dbReference type="Google" id="ProtNLM"/>
    </source>
</evidence>
<evidence type="ECO:0000313" key="4">
    <source>
        <dbReference type="EMBL" id="KAK0175767.1"/>
    </source>
</evidence>
<dbReference type="InterPro" id="IPR017856">
    <property type="entry name" value="Integrase-like_N"/>
</dbReference>
<dbReference type="InterPro" id="IPR029072">
    <property type="entry name" value="YebC-like"/>
</dbReference>
<dbReference type="InterPro" id="IPR049083">
    <property type="entry name" value="TACO1_YebC_N"/>
</dbReference>
<dbReference type="GO" id="GO:0005739">
    <property type="term" value="C:mitochondrion"/>
    <property type="evidence" value="ECO:0007669"/>
    <property type="project" value="TreeGrafter"/>
</dbReference>
<gene>
    <name evidence="4" type="ORF">PV327_009493</name>
</gene>
<dbReference type="InterPro" id="IPR048300">
    <property type="entry name" value="TACO1_YebC-like_2nd/3rd_dom"/>
</dbReference>
<protein>
    <recommendedName>
        <fullName evidence="6">Translational activator of cytochrome c oxidase 1</fullName>
    </recommendedName>
</protein>
<sequence>MYNFTRVYIQKTARFFLLENKRFAGHSKWQNIKHIKGERDAEKSTMYSLFARRMKVAIAEGKSAKPEINLKLAQIIEEAKKKSMPVATINGVLEKIENAKPKTVELVDFRGPGNSIFILKLLTENLKGIRMNLNTVFRKNACIASDGKSLNAFHHQGFILTDFKDNLDTATNDAINIGAEDVEEITENNTTVYRFSCNPLYVAKVTQKLTDLNYKIITADEEFIPRSPVNLSDDDLKKIEALCSKLNTFEEVITIHHNIIVPDEENE</sequence>
<dbReference type="InterPro" id="IPR026564">
    <property type="entry name" value="Transcrip_reg_TACO1-like_dom3"/>
</dbReference>
<evidence type="ECO:0000259" key="2">
    <source>
        <dbReference type="Pfam" id="PF01709"/>
    </source>
</evidence>
<keyword evidence="5" id="KW-1185">Reference proteome</keyword>
<dbReference type="PANTHER" id="PTHR12532">
    <property type="entry name" value="TRANSLATIONAL ACTIVATOR OF CYTOCHROME C OXIDASE 1"/>
    <property type="match status" value="1"/>
</dbReference>
<feature type="domain" description="TACO1/YebC-like second and third" evidence="2">
    <location>
        <begin position="108"/>
        <end position="259"/>
    </location>
</feature>
<organism evidence="4 5">
    <name type="scientific">Microctonus hyperodae</name>
    <name type="common">Parasitoid wasp</name>
    <dbReference type="NCBI Taxonomy" id="165561"/>
    <lineage>
        <taxon>Eukaryota</taxon>
        <taxon>Metazoa</taxon>
        <taxon>Ecdysozoa</taxon>
        <taxon>Arthropoda</taxon>
        <taxon>Hexapoda</taxon>
        <taxon>Insecta</taxon>
        <taxon>Pterygota</taxon>
        <taxon>Neoptera</taxon>
        <taxon>Endopterygota</taxon>
        <taxon>Hymenoptera</taxon>
        <taxon>Apocrita</taxon>
        <taxon>Ichneumonoidea</taxon>
        <taxon>Braconidae</taxon>
        <taxon>Euphorinae</taxon>
        <taxon>Microctonus</taxon>
    </lineage>
</organism>
<dbReference type="InterPro" id="IPR002876">
    <property type="entry name" value="Transcrip_reg_TACO1-like"/>
</dbReference>
<reference evidence="4" key="2">
    <citation type="submission" date="2023-03" db="EMBL/GenBank/DDBJ databases">
        <authorList>
            <person name="Inwood S.N."/>
            <person name="Skelly J.G."/>
            <person name="Guhlin J."/>
            <person name="Harrop T.W.R."/>
            <person name="Goldson S.G."/>
            <person name="Dearden P.K."/>
        </authorList>
    </citation>
    <scope>NUCLEOTIDE SEQUENCE</scope>
    <source>
        <strain evidence="4">Lincoln</strain>
        <tissue evidence="4">Whole body</tissue>
    </source>
</reference>
<comment type="caution">
    <text evidence="4">The sequence shown here is derived from an EMBL/GenBank/DDBJ whole genome shotgun (WGS) entry which is preliminary data.</text>
</comment>
<proteinExistence type="inferred from homology"/>
<dbReference type="EMBL" id="JAQQBR010000005">
    <property type="protein sequence ID" value="KAK0175767.1"/>
    <property type="molecule type" value="Genomic_DNA"/>
</dbReference>
<comment type="similarity">
    <text evidence="1">Belongs to the TACO1 family.</text>
</comment>
<dbReference type="AlphaFoldDB" id="A0AA39KW14"/>
<evidence type="ECO:0000256" key="1">
    <source>
        <dbReference type="ARBA" id="ARBA00008724"/>
    </source>
</evidence>